<evidence type="ECO:0000256" key="4">
    <source>
        <dbReference type="ARBA" id="ARBA00023136"/>
    </source>
</evidence>
<dbReference type="Gene3D" id="1.20.1070.10">
    <property type="entry name" value="Rhodopsin 7-helix transmembrane proteins"/>
    <property type="match status" value="1"/>
</dbReference>
<proteinExistence type="predicted"/>
<dbReference type="Proteomes" id="UP001152320">
    <property type="component" value="Chromosome 12"/>
</dbReference>
<feature type="transmembrane region" description="Helical" evidence="5">
    <location>
        <begin position="541"/>
        <end position="564"/>
    </location>
</feature>
<evidence type="ECO:0000313" key="9">
    <source>
        <dbReference type="Proteomes" id="UP001152320"/>
    </source>
</evidence>
<dbReference type="GO" id="GO:0004930">
    <property type="term" value="F:G protein-coupled receptor activity"/>
    <property type="evidence" value="ECO:0007669"/>
    <property type="project" value="InterPro"/>
</dbReference>
<comment type="subcellular location">
    <subcellularLocation>
        <location evidence="1">Membrane</location>
        <topology evidence="1">Multi-pass membrane protein</topology>
    </subcellularLocation>
</comment>
<dbReference type="EMBL" id="JAIZAY010000012">
    <property type="protein sequence ID" value="KAJ8031665.1"/>
    <property type="molecule type" value="Genomic_DNA"/>
</dbReference>
<reference evidence="8" key="1">
    <citation type="submission" date="2021-10" db="EMBL/GenBank/DDBJ databases">
        <title>Tropical sea cucumber genome reveals ecological adaptation and Cuvierian tubules defense mechanism.</title>
        <authorList>
            <person name="Chen T."/>
        </authorList>
    </citation>
    <scope>NUCLEOTIDE SEQUENCE</scope>
    <source>
        <strain evidence="8">Nanhai2018</strain>
        <tissue evidence="8">Muscle</tissue>
    </source>
</reference>
<organism evidence="8 9">
    <name type="scientific">Holothuria leucospilota</name>
    <name type="common">Black long sea cucumber</name>
    <name type="synonym">Mertensiothuria leucospilota</name>
    <dbReference type="NCBI Taxonomy" id="206669"/>
    <lineage>
        <taxon>Eukaryota</taxon>
        <taxon>Metazoa</taxon>
        <taxon>Echinodermata</taxon>
        <taxon>Eleutherozoa</taxon>
        <taxon>Echinozoa</taxon>
        <taxon>Holothuroidea</taxon>
        <taxon>Aspidochirotacea</taxon>
        <taxon>Aspidochirotida</taxon>
        <taxon>Holothuriidae</taxon>
        <taxon>Holothuria</taxon>
    </lineage>
</organism>
<dbReference type="GO" id="GO:0016020">
    <property type="term" value="C:membrane"/>
    <property type="evidence" value="ECO:0007669"/>
    <property type="project" value="UniProtKB-SubCell"/>
</dbReference>
<dbReference type="PANTHER" id="PTHR45902:SF1">
    <property type="entry name" value="LATROPHILIN RECEPTOR-LIKE PROTEIN A"/>
    <property type="match status" value="1"/>
</dbReference>
<dbReference type="InterPro" id="IPR053231">
    <property type="entry name" value="GPCR_LN-TM7"/>
</dbReference>
<feature type="signal peptide" evidence="6">
    <location>
        <begin position="1"/>
        <end position="22"/>
    </location>
</feature>
<accession>A0A9Q1H404</accession>
<dbReference type="PROSITE" id="PS50261">
    <property type="entry name" value="G_PROTEIN_RECEP_F2_4"/>
    <property type="match status" value="1"/>
</dbReference>
<keyword evidence="3 5" id="KW-1133">Transmembrane helix</keyword>
<keyword evidence="6" id="KW-0732">Signal</keyword>
<feature type="chain" id="PRO_5040439714" evidence="6">
    <location>
        <begin position="23"/>
        <end position="826"/>
    </location>
</feature>
<feature type="domain" description="G-protein coupled receptors family 2 profile 2" evidence="7">
    <location>
        <begin position="539"/>
        <end position="798"/>
    </location>
</feature>
<dbReference type="InterPro" id="IPR017981">
    <property type="entry name" value="GPCR_2-like_7TM"/>
</dbReference>
<dbReference type="OrthoDB" id="10051649at2759"/>
<feature type="transmembrane region" description="Helical" evidence="5">
    <location>
        <begin position="647"/>
        <end position="673"/>
    </location>
</feature>
<evidence type="ECO:0000256" key="1">
    <source>
        <dbReference type="ARBA" id="ARBA00004141"/>
    </source>
</evidence>
<evidence type="ECO:0000256" key="2">
    <source>
        <dbReference type="ARBA" id="ARBA00022692"/>
    </source>
</evidence>
<dbReference type="AlphaFoldDB" id="A0A9Q1H404"/>
<comment type="caution">
    <text evidence="8">The sequence shown here is derived from an EMBL/GenBank/DDBJ whole genome shotgun (WGS) entry which is preliminary data.</text>
</comment>
<evidence type="ECO:0000256" key="5">
    <source>
        <dbReference type="SAM" id="Phobius"/>
    </source>
</evidence>
<evidence type="ECO:0000259" key="7">
    <source>
        <dbReference type="PROSITE" id="PS50261"/>
    </source>
</evidence>
<keyword evidence="2 5" id="KW-0812">Transmembrane</keyword>
<keyword evidence="9" id="KW-1185">Reference proteome</keyword>
<dbReference type="InterPro" id="IPR000832">
    <property type="entry name" value="GPCR_2_secretin-like"/>
</dbReference>
<keyword evidence="8" id="KW-0675">Receptor</keyword>
<feature type="transmembrane region" description="Helical" evidence="5">
    <location>
        <begin position="571"/>
        <end position="593"/>
    </location>
</feature>
<evidence type="ECO:0000256" key="3">
    <source>
        <dbReference type="ARBA" id="ARBA00022989"/>
    </source>
</evidence>
<feature type="transmembrane region" description="Helical" evidence="5">
    <location>
        <begin position="775"/>
        <end position="798"/>
    </location>
</feature>
<protein>
    <submittedName>
        <fullName evidence="8">G-protein coupled receptor Mth2</fullName>
    </submittedName>
</protein>
<sequence>MDALCVILLHLVLYLSADLSLAVTTTEVPLTKTSPPTLNPEDLCLLQFCSTNYRNLYKCRCDDMCGYYGDCCWHIANTKNMSQEYYRTYPPREFLQCRSLPGLSLEAGVNGHPKGYYTVSDCQEVADKILSSKCVEEPDQHSYIPAAKFLPVRDDRGILYKNVYCAKCNGVSETKLETWKAKHDCPECPRKIDILSDNRIKLVDPNCEITALYQWSTARSCSSFVNTCLENFTNIDVTNACRRYLLPGFFNNKIYQNPHCAACNGMVNYGEFGCISGIDGNFNVPIQSDLFRFWSFDVKEEILSSTVIPSSVEKEDEIERLSGCTEFYPQHLLVAVTIPNHRIKNESCPYFAKRLNLCIQEEFNNLIGVNAFLPWKQIVKFPNDEPFPQNDVLYLHIPQDLSLLGNWKQLIVEIISHMLNVKQHCGFQDMFLLRFCGNISVAHDISTCPNLHEFHSSEILSLTNEGGQMTLLNPLSLEPIKGVSWFGFVLTIEKHLLHTNMTKICQEDYRLSTMKMTTKGDFSNVDSTFRYAQRLPLFQQIFSDVCISLSILGLLITFVTYCIFPPLRNLFGITLMNFVSAFAIGQLLLHFATDRLIRWKIACSVVSIVAHFVWLGTFAWMTLLAWNLKATFSSTKVRSAHYVSSNLLLKYCCFGWVVPFLIVAICCVMYFFFSDIIPITYGLVQGVTCWIGNGWIAMCVVAAPLALSIFVNGIFFCMIIKGIRESKFRPEGNEDSVDDKKSKIIELLVYIKISALMGFVWTIGFFISFDESGTLWYTYYVLQALQGIFVMIFFALNYRVRCMWRSKLCKAQRRPMSFTQTRNTSV</sequence>
<feature type="transmembrane region" description="Helical" evidence="5">
    <location>
        <begin position="599"/>
        <end position="626"/>
    </location>
</feature>
<dbReference type="PANTHER" id="PTHR45902">
    <property type="entry name" value="LATROPHILIN RECEPTOR-LIKE PROTEIN A"/>
    <property type="match status" value="1"/>
</dbReference>
<keyword evidence="4 5" id="KW-0472">Membrane</keyword>
<dbReference type="GO" id="GO:0007166">
    <property type="term" value="P:cell surface receptor signaling pathway"/>
    <property type="evidence" value="ECO:0007669"/>
    <property type="project" value="InterPro"/>
</dbReference>
<dbReference type="Pfam" id="PF00002">
    <property type="entry name" value="7tm_2"/>
    <property type="match status" value="1"/>
</dbReference>
<feature type="transmembrane region" description="Helical" evidence="5">
    <location>
        <begin position="693"/>
        <end position="720"/>
    </location>
</feature>
<evidence type="ECO:0000313" key="8">
    <source>
        <dbReference type="EMBL" id="KAJ8031665.1"/>
    </source>
</evidence>
<dbReference type="CDD" id="cd15039">
    <property type="entry name" value="7tmB3_Methuselah-like"/>
    <property type="match status" value="1"/>
</dbReference>
<dbReference type="PRINTS" id="PR00249">
    <property type="entry name" value="GPCRSECRETIN"/>
</dbReference>
<feature type="transmembrane region" description="Helical" evidence="5">
    <location>
        <begin position="747"/>
        <end position="769"/>
    </location>
</feature>
<name>A0A9Q1H404_HOLLE</name>
<evidence type="ECO:0000256" key="6">
    <source>
        <dbReference type="SAM" id="SignalP"/>
    </source>
</evidence>
<gene>
    <name evidence="8" type="ORF">HOLleu_24927</name>
</gene>